<accession>A0ABN2T7Q2</accession>
<proteinExistence type="predicted"/>
<evidence type="ECO:0000313" key="1">
    <source>
        <dbReference type="EMBL" id="GAA1999442.1"/>
    </source>
</evidence>
<organism evidence="1 2">
    <name type="scientific">Brevibacterium samyangense</name>
    <dbReference type="NCBI Taxonomy" id="366888"/>
    <lineage>
        <taxon>Bacteria</taxon>
        <taxon>Bacillati</taxon>
        <taxon>Actinomycetota</taxon>
        <taxon>Actinomycetes</taxon>
        <taxon>Micrococcales</taxon>
        <taxon>Brevibacteriaceae</taxon>
        <taxon>Brevibacterium</taxon>
    </lineage>
</organism>
<dbReference type="EMBL" id="BAAANO010000004">
    <property type="protein sequence ID" value="GAA1999442.1"/>
    <property type="molecule type" value="Genomic_DNA"/>
</dbReference>
<sequence length="321" mass="34501">MSDTTRTANPEFHAFLANMPVKLPAFVEADLPAAVSTKDGGERSFLKDYSPGSLPWVEAFALTRYPDTAAIAKPENQRFSEGVMRYVGEVFLRSLGGEWDADPSGATTGNGMPFVRPDSKDGEAAGAPVSLVDLLVRAVRERNGQVFVQALADTLIGFGPEGAPFRTCTGIEVTNADGSALSAAEEEFLGTFLGTVEPAIAAWVRDQADPAGWEFGREALERLGKQVPARLEDAEGLAAERSSFWVNGAVRYLGETLRREANARGAEAIWRYGADVTGDDPRAGQPYVLVIGTAERTFVPWQLLRRALTDPTALTGAFDSL</sequence>
<dbReference type="RefSeq" id="WP_344306459.1">
    <property type="nucleotide sequence ID" value="NZ_BAAANO010000004.1"/>
</dbReference>
<reference evidence="1 2" key="1">
    <citation type="journal article" date="2019" name="Int. J. Syst. Evol. Microbiol.">
        <title>The Global Catalogue of Microorganisms (GCM) 10K type strain sequencing project: providing services to taxonomists for standard genome sequencing and annotation.</title>
        <authorList>
            <consortium name="The Broad Institute Genomics Platform"/>
            <consortium name="The Broad Institute Genome Sequencing Center for Infectious Disease"/>
            <person name="Wu L."/>
            <person name="Ma J."/>
        </authorList>
    </citation>
    <scope>NUCLEOTIDE SEQUENCE [LARGE SCALE GENOMIC DNA]</scope>
    <source>
        <strain evidence="1 2">JCM 14546</strain>
    </source>
</reference>
<name>A0ABN2T7Q2_9MICO</name>
<dbReference type="Proteomes" id="UP001500755">
    <property type="component" value="Unassembled WGS sequence"/>
</dbReference>
<gene>
    <name evidence="1" type="ORF">GCM10009755_03740</name>
</gene>
<comment type="caution">
    <text evidence="1">The sequence shown here is derived from an EMBL/GenBank/DDBJ whole genome shotgun (WGS) entry which is preliminary data.</text>
</comment>
<keyword evidence="2" id="KW-1185">Reference proteome</keyword>
<evidence type="ECO:0000313" key="2">
    <source>
        <dbReference type="Proteomes" id="UP001500755"/>
    </source>
</evidence>
<protein>
    <submittedName>
        <fullName evidence="1">Uncharacterized protein</fullName>
    </submittedName>
</protein>